<dbReference type="InterPro" id="IPR025841">
    <property type="entry name" value="CP_ATPgrasp_2"/>
</dbReference>
<keyword evidence="4" id="KW-1185">Reference proteome</keyword>
<dbReference type="InterPro" id="IPR016450">
    <property type="entry name" value="UCP005522"/>
</dbReference>
<protein>
    <recommendedName>
        <fullName evidence="2">Circularly permuted ATP-grasp type 2 domain-containing protein</fullName>
    </recommendedName>
</protein>
<dbReference type="Proteomes" id="UP000326837">
    <property type="component" value="Chromosome"/>
</dbReference>
<feature type="domain" description="Circularly permuted ATP-grasp type 2" evidence="2">
    <location>
        <begin position="102"/>
        <end position="477"/>
    </location>
</feature>
<feature type="region of interest" description="Disordered" evidence="1">
    <location>
        <begin position="487"/>
        <end position="516"/>
    </location>
</feature>
<dbReference type="InterPro" id="IPR051680">
    <property type="entry name" value="ATP-dep_Glu-Cys_Ligase-2"/>
</dbReference>
<proteinExistence type="predicted"/>
<evidence type="ECO:0000313" key="3">
    <source>
        <dbReference type="EMBL" id="BBO33593.1"/>
    </source>
</evidence>
<dbReference type="PIRSF" id="PIRSF005522">
    <property type="entry name" value="UCP005522"/>
    <property type="match status" value="1"/>
</dbReference>
<dbReference type="SUPFAM" id="SSF56059">
    <property type="entry name" value="Glutathione synthetase ATP-binding domain-like"/>
    <property type="match status" value="1"/>
</dbReference>
<sequence>MTPDGTLAARSRHASQSGGAEASAVGFDAYDVGDFYDEMFDAERKPRAHYRALYDRFWQLRTDELERRQMAAERSMRRLGITFSVYGDQEGSERIIPFDICPRIIPEAEWKFLERGLKQRIIALNKFIDDIYHKQSIVRDGVIPEFVVRSCATLRQQCMGLDPPMGIWCHITGVDLVRDREGQFFVLEDNLRCPSGVSYVLQNRQLIKQTFPQIFEQAHVLPVDDYCSRLLDALQAQMQHRVRQPHVVLLTPGSFNSAYFEHSYLAQQMGIPLVEGRDLVVHDSYVYMRTTRGFERVDVIYRRIDDDFLDPQAFRADSMLGVPGLMQAYREGHVALANAPGAGIADDKVVYAYVPEIIRYYLDEEPILPNVETFVCWDETQRNHVLANLDKMVVKPANESGGYGMLIGPRSTKEEQATFAELIKAKPRNYIAQPTLNLSRVPVLTENGMEGRHVDLRPFVIYGKEIYVLPGGLTRVALRKGSLVVNSSQGGGSKDTWVMSDRPAPAPVPASVTAVS</sequence>
<name>A0A5K7XH93_9BACT</name>
<dbReference type="KEGG" id="lpav:PLANPX_3205"/>
<reference evidence="4" key="1">
    <citation type="submission" date="2019-10" db="EMBL/GenBank/DDBJ databases">
        <title>Lacipirellula parvula gen. nov., sp. nov., representing a lineage of planctomycetes widespread in freshwater anoxic habitats, and description of the family Lacipirellulaceae.</title>
        <authorList>
            <person name="Dedysh S.N."/>
            <person name="Kulichevskaya I.S."/>
            <person name="Beletsky A.V."/>
            <person name="Rakitin A.L."/>
            <person name="Mardanov A.V."/>
            <person name="Ivanova A.A."/>
            <person name="Saltykova V.X."/>
            <person name="Rijpstra W.I.C."/>
            <person name="Sinninghe Damste J.S."/>
            <person name="Ravin N.V."/>
        </authorList>
    </citation>
    <scope>NUCLEOTIDE SEQUENCE [LARGE SCALE GENOMIC DNA]</scope>
    <source>
        <strain evidence="4">PX69</strain>
    </source>
</reference>
<dbReference type="Gene3D" id="3.30.1490.270">
    <property type="match status" value="1"/>
</dbReference>
<evidence type="ECO:0000259" key="2">
    <source>
        <dbReference type="Pfam" id="PF14403"/>
    </source>
</evidence>
<organism evidence="3 4">
    <name type="scientific">Lacipirellula parvula</name>
    <dbReference type="NCBI Taxonomy" id="2650471"/>
    <lineage>
        <taxon>Bacteria</taxon>
        <taxon>Pseudomonadati</taxon>
        <taxon>Planctomycetota</taxon>
        <taxon>Planctomycetia</taxon>
        <taxon>Pirellulales</taxon>
        <taxon>Lacipirellulaceae</taxon>
        <taxon>Lacipirellula</taxon>
    </lineage>
</organism>
<dbReference type="Gene3D" id="3.40.50.11290">
    <property type="match status" value="1"/>
</dbReference>
<dbReference type="AlphaFoldDB" id="A0A5K7XH93"/>
<evidence type="ECO:0000256" key="1">
    <source>
        <dbReference type="SAM" id="MobiDB-lite"/>
    </source>
</evidence>
<dbReference type="PANTHER" id="PTHR34595">
    <property type="entry name" value="BLR5612 PROTEIN"/>
    <property type="match status" value="1"/>
</dbReference>
<dbReference type="Pfam" id="PF14403">
    <property type="entry name" value="CP_ATPgrasp_2"/>
    <property type="match status" value="1"/>
</dbReference>
<gene>
    <name evidence="3" type="ORF">PLANPX_3205</name>
</gene>
<dbReference type="PANTHER" id="PTHR34595:SF7">
    <property type="entry name" value="SLL1039 PROTEIN"/>
    <property type="match status" value="1"/>
</dbReference>
<accession>A0A5K7XH93</accession>
<dbReference type="EMBL" id="AP021861">
    <property type="protein sequence ID" value="BBO33593.1"/>
    <property type="molecule type" value="Genomic_DNA"/>
</dbReference>
<evidence type="ECO:0000313" key="4">
    <source>
        <dbReference type="Proteomes" id="UP000326837"/>
    </source>
</evidence>